<dbReference type="AlphaFoldDB" id="A0AAN4UN13"/>
<organism evidence="2 3">
    <name type="scientific">Allgaiera indica</name>
    <dbReference type="NCBI Taxonomy" id="765699"/>
    <lineage>
        <taxon>Bacteria</taxon>
        <taxon>Pseudomonadati</taxon>
        <taxon>Pseudomonadota</taxon>
        <taxon>Alphaproteobacteria</taxon>
        <taxon>Rhodobacterales</taxon>
        <taxon>Paracoccaceae</taxon>
        <taxon>Allgaiera</taxon>
    </lineage>
</organism>
<dbReference type="EMBL" id="BNAB01000001">
    <property type="protein sequence ID" value="GHD98589.1"/>
    <property type="molecule type" value="Genomic_DNA"/>
</dbReference>
<proteinExistence type="predicted"/>
<reference evidence="2" key="1">
    <citation type="journal article" date="2014" name="Int. J. Syst. Evol. Microbiol.">
        <title>Complete genome sequence of Corynebacterium casei LMG S-19264T (=DSM 44701T), isolated from a smear-ripened cheese.</title>
        <authorList>
            <consortium name="US DOE Joint Genome Institute (JGI-PGF)"/>
            <person name="Walter F."/>
            <person name="Albersmeier A."/>
            <person name="Kalinowski J."/>
            <person name="Ruckert C."/>
        </authorList>
    </citation>
    <scope>NUCLEOTIDE SEQUENCE</scope>
    <source>
        <strain evidence="2">CGMCC 1.10859</strain>
    </source>
</reference>
<evidence type="ECO:0000313" key="2">
    <source>
        <dbReference type="EMBL" id="GHD98589.1"/>
    </source>
</evidence>
<evidence type="ECO:0000313" key="3">
    <source>
        <dbReference type="Proteomes" id="UP000634647"/>
    </source>
</evidence>
<protein>
    <submittedName>
        <fullName evidence="2">Uncharacterized protein</fullName>
    </submittedName>
</protein>
<reference evidence="2" key="2">
    <citation type="submission" date="2023-06" db="EMBL/GenBank/DDBJ databases">
        <authorList>
            <person name="Sun Q."/>
            <person name="Zhou Y."/>
        </authorList>
    </citation>
    <scope>NUCLEOTIDE SEQUENCE</scope>
    <source>
        <strain evidence="2">CGMCC 1.10859</strain>
    </source>
</reference>
<name>A0AAN4UN13_9RHOB</name>
<dbReference type="Proteomes" id="UP000634647">
    <property type="component" value="Unassembled WGS sequence"/>
</dbReference>
<sequence>MGLGGISGAKGGIAAQLHQMVKVHGGHCKPAARGASRAKVGQKRDPRRRRDLGRPKDPPVRAWNVVAYPAVQPDLSRCRA</sequence>
<feature type="region of interest" description="Disordered" evidence="1">
    <location>
        <begin position="24"/>
        <end position="60"/>
    </location>
</feature>
<accession>A0AAN4UN13</accession>
<gene>
    <name evidence="2" type="ORF">GCM10008024_02710</name>
</gene>
<evidence type="ECO:0000256" key="1">
    <source>
        <dbReference type="SAM" id="MobiDB-lite"/>
    </source>
</evidence>
<comment type="caution">
    <text evidence="2">The sequence shown here is derived from an EMBL/GenBank/DDBJ whole genome shotgun (WGS) entry which is preliminary data.</text>
</comment>